<evidence type="ECO:0008006" key="3">
    <source>
        <dbReference type="Google" id="ProtNLM"/>
    </source>
</evidence>
<dbReference type="Proteomes" id="UP000053902">
    <property type="component" value="Unassembled WGS sequence"/>
</dbReference>
<gene>
    <name evidence="1" type="ORF">BN1079_01991</name>
</gene>
<protein>
    <recommendedName>
        <fullName evidence="3">Pyrroloquinoline quinone biosynthesis protein PqqE</fullName>
    </recommendedName>
</protein>
<accession>A0A078LXM7</accession>
<organism evidence="1 2">
    <name type="scientific">Pseudomonas saudiphocaensis</name>
    <dbReference type="NCBI Taxonomy" id="1499686"/>
    <lineage>
        <taxon>Bacteria</taxon>
        <taxon>Pseudomonadati</taxon>
        <taxon>Pseudomonadota</taxon>
        <taxon>Gammaproteobacteria</taxon>
        <taxon>Pseudomonadales</taxon>
        <taxon>Pseudomonadaceae</taxon>
        <taxon>Pseudomonas</taxon>
    </lineage>
</organism>
<sequence>MEINSLMSSGLGAVQVGQQRIEDAAATIAEASLPAASNSQAVAEVVELTEQLVQMKVGEHAAKAGVRMIQSADEVLGTLINTIA</sequence>
<dbReference type="EMBL" id="CCSF01000001">
    <property type="protein sequence ID" value="CDZ94666.1"/>
    <property type="molecule type" value="Genomic_DNA"/>
</dbReference>
<dbReference type="STRING" id="1499686.BN1079_01991"/>
<evidence type="ECO:0000313" key="1">
    <source>
        <dbReference type="EMBL" id="CDZ94666.1"/>
    </source>
</evidence>
<dbReference type="RefSeq" id="WP_037023971.1">
    <property type="nucleotide sequence ID" value="NZ_CCSF01000001.1"/>
</dbReference>
<evidence type="ECO:0000313" key="2">
    <source>
        <dbReference type="Proteomes" id="UP000053902"/>
    </source>
</evidence>
<dbReference type="HOGENOM" id="CLU_179399_1_1_6"/>
<proteinExistence type="predicted"/>
<name>A0A078LXM7_9PSED</name>
<dbReference type="AlphaFoldDB" id="A0A078LXM7"/>
<reference evidence="1 2" key="1">
    <citation type="submission" date="2014-07" db="EMBL/GenBank/DDBJ databases">
        <authorList>
            <person name="Urmite Genomes Urmite Genomes"/>
        </authorList>
    </citation>
    <scope>NUCLEOTIDE SEQUENCE [LARGE SCALE GENOMIC DNA]</scope>
    <source>
        <strain evidence="1 2">20_BN</strain>
    </source>
</reference>
<dbReference type="OrthoDB" id="5705747at2"/>
<keyword evidence="2" id="KW-1185">Reference proteome</keyword>
<dbReference type="eggNOG" id="ENOG5033C47">
    <property type="taxonomic scope" value="Bacteria"/>
</dbReference>